<keyword evidence="10" id="KW-1185">Reference proteome</keyword>
<dbReference type="AlphaFoldDB" id="A0AAN8PKW1"/>
<comment type="similarity">
    <text evidence="2">Belongs to the TRAFAC class TrmE-Era-EngA-EngB-Septin-like GTPase superfamily. EngB GTPase family.</text>
</comment>
<dbReference type="SUPFAM" id="SSF52540">
    <property type="entry name" value="P-loop containing nucleoside triphosphate hydrolases"/>
    <property type="match status" value="1"/>
</dbReference>
<reference evidence="9 10" key="1">
    <citation type="submission" date="2024-01" db="EMBL/GenBank/DDBJ databases">
        <title>The genome of the rayed Mediterranean limpet Patella caerulea (Linnaeus, 1758).</title>
        <authorList>
            <person name="Anh-Thu Weber A."/>
            <person name="Halstead-Nussloch G."/>
        </authorList>
    </citation>
    <scope>NUCLEOTIDE SEQUENCE [LARGE SCALE GENOMIC DNA]</scope>
    <source>
        <strain evidence="9">AATW-2023a</strain>
        <tissue evidence="9">Whole specimen</tissue>
    </source>
</reference>
<dbReference type="CDD" id="cd01876">
    <property type="entry name" value="YihA_EngB"/>
    <property type="match status" value="1"/>
</dbReference>
<dbReference type="GO" id="GO:0005525">
    <property type="term" value="F:GTP binding"/>
    <property type="evidence" value="ECO:0007669"/>
    <property type="project" value="UniProtKB-KW"/>
</dbReference>
<dbReference type="NCBIfam" id="TIGR03598">
    <property type="entry name" value="GTPase_YsxC"/>
    <property type="match status" value="1"/>
</dbReference>
<dbReference type="PANTHER" id="PTHR46498:SF1">
    <property type="entry name" value="GTP-BINDING PROTEIN 8"/>
    <property type="match status" value="1"/>
</dbReference>
<comment type="cofactor">
    <cofactor evidence="1">
        <name>Mg(2+)</name>
        <dbReference type="ChEBI" id="CHEBI:18420"/>
    </cofactor>
</comment>
<sequence length="396" mass="45263">MSAAPTFCRLKKLNKLRVLVSLAEYQKTELLSHYRKNTVLSGLAINQLQMRFNKSFYKTKEGIYTNKFQSTTKNFNTLNLTRTPFAFPKRSLHTRNLSTLVYQSTNKSFHAMTVNLTETQLSQNITRNRVSLPVIRDFHSTEQNFDKAADSYVNPIDSLQEYVDVPLLPAENILFNPSVEEMKASEEIFVPKVIHPIEHLKSVVKLDRLPELPQPEVAFIGRSNVGKSSLIKYLFRQVPDVDVRTSKKPGHTRALQMFKVGNCFTLVDMPGYGYNMPDHFHTSVEQYLKTRRRLVRTFLLIDASVGMTYTDEIGLNMLEEFGIPYVIVLTKVDKSGDYKLVKNVMDIISKIKQLSSNYCLPQPFLLSSITGEGFALFQCFICYITGSVEIADKHSQ</sequence>
<evidence type="ECO:0000256" key="2">
    <source>
        <dbReference type="ARBA" id="ARBA00009638"/>
    </source>
</evidence>
<keyword evidence="5" id="KW-0547">Nucleotide-binding</keyword>
<gene>
    <name evidence="9" type="ORF">SNE40_017102</name>
</gene>
<evidence type="ECO:0000256" key="3">
    <source>
        <dbReference type="ARBA" id="ARBA00015370"/>
    </source>
</evidence>
<evidence type="ECO:0000256" key="7">
    <source>
        <dbReference type="ARBA" id="ARBA00023134"/>
    </source>
</evidence>
<dbReference type="GO" id="GO:0005739">
    <property type="term" value="C:mitochondrion"/>
    <property type="evidence" value="ECO:0007669"/>
    <property type="project" value="TreeGrafter"/>
</dbReference>
<dbReference type="GO" id="GO:0046872">
    <property type="term" value="F:metal ion binding"/>
    <property type="evidence" value="ECO:0007669"/>
    <property type="project" value="UniProtKB-KW"/>
</dbReference>
<evidence type="ECO:0000256" key="4">
    <source>
        <dbReference type="ARBA" id="ARBA00022723"/>
    </source>
</evidence>
<dbReference type="Gene3D" id="3.40.50.300">
    <property type="entry name" value="P-loop containing nucleotide triphosphate hydrolases"/>
    <property type="match status" value="1"/>
</dbReference>
<dbReference type="PROSITE" id="PS51706">
    <property type="entry name" value="G_ENGB"/>
    <property type="match status" value="1"/>
</dbReference>
<evidence type="ECO:0000256" key="6">
    <source>
        <dbReference type="ARBA" id="ARBA00022842"/>
    </source>
</evidence>
<dbReference type="InterPro" id="IPR019987">
    <property type="entry name" value="GTP-bd_ribosome_bio_YsxC"/>
</dbReference>
<organism evidence="9 10">
    <name type="scientific">Patella caerulea</name>
    <name type="common">Rayed Mediterranean limpet</name>
    <dbReference type="NCBI Taxonomy" id="87958"/>
    <lineage>
        <taxon>Eukaryota</taxon>
        <taxon>Metazoa</taxon>
        <taxon>Spiralia</taxon>
        <taxon>Lophotrochozoa</taxon>
        <taxon>Mollusca</taxon>
        <taxon>Gastropoda</taxon>
        <taxon>Patellogastropoda</taxon>
        <taxon>Patelloidea</taxon>
        <taxon>Patellidae</taxon>
        <taxon>Patella</taxon>
    </lineage>
</organism>
<keyword evidence="4" id="KW-0479">Metal-binding</keyword>
<dbReference type="PANTHER" id="PTHR46498">
    <property type="entry name" value="GTP-BINDING PROTEIN 8"/>
    <property type="match status" value="1"/>
</dbReference>
<comment type="caution">
    <text evidence="9">The sequence shown here is derived from an EMBL/GenBank/DDBJ whole genome shotgun (WGS) entry which is preliminary data.</text>
</comment>
<accession>A0AAN8PKW1</accession>
<dbReference type="InterPro" id="IPR052279">
    <property type="entry name" value="EngB_GTPase"/>
</dbReference>
<dbReference type="FunFam" id="3.40.50.300:FF:000857">
    <property type="entry name" value="GTP-binding protein 8 isoform X1"/>
    <property type="match status" value="1"/>
</dbReference>
<evidence type="ECO:0000259" key="8">
    <source>
        <dbReference type="PROSITE" id="PS51706"/>
    </source>
</evidence>
<dbReference type="Proteomes" id="UP001347796">
    <property type="component" value="Unassembled WGS sequence"/>
</dbReference>
<dbReference type="InterPro" id="IPR006073">
    <property type="entry name" value="GTP-bd"/>
</dbReference>
<evidence type="ECO:0000256" key="1">
    <source>
        <dbReference type="ARBA" id="ARBA00001946"/>
    </source>
</evidence>
<feature type="domain" description="EngB-type G" evidence="8">
    <location>
        <begin position="213"/>
        <end position="387"/>
    </location>
</feature>
<evidence type="ECO:0000256" key="5">
    <source>
        <dbReference type="ARBA" id="ARBA00022741"/>
    </source>
</evidence>
<evidence type="ECO:0000313" key="9">
    <source>
        <dbReference type="EMBL" id="KAK6173696.1"/>
    </source>
</evidence>
<dbReference type="EMBL" id="JAZGQO010000011">
    <property type="protein sequence ID" value="KAK6173696.1"/>
    <property type="molecule type" value="Genomic_DNA"/>
</dbReference>
<keyword evidence="6" id="KW-0460">Magnesium</keyword>
<name>A0AAN8PKW1_PATCE</name>
<keyword evidence="7" id="KW-0342">GTP-binding</keyword>
<evidence type="ECO:0000313" key="10">
    <source>
        <dbReference type="Proteomes" id="UP001347796"/>
    </source>
</evidence>
<dbReference type="InterPro" id="IPR027417">
    <property type="entry name" value="P-loop_NTPase"/>
</dbReference>
<protein>
    <recommendedName>
        <fullName evidence="3">GTP-binding protein 8</fullName>
    </recommendedName>
</protein>
<dbReference type="Pfam" id="PF01926">
    <property type="entry name" value="MMR_HSR1"/>
    <property type="match status" value="1"/>
</dbReference>
<dbReference type="InterPro" id="IPR030393">
    <property type="entry name" value="G_ENGB_dom"/>
</dbReference>
<proteinExistence type="inferred from homology"/>